<sequence>MMAMSVADAPGLARRARFGLFIRSLWTGFITPSAFALSLILASCIATSGVVLHSVTLQLLAGPYGKFFPRSKNDTEARATISAARLSLTPPAARVRRLCVIANSILAQALAREDEVSAALASATGLTWEASLMTTPLQGPLDEATLADYATRSGPCLVVLGSSFLRFEATPESLLRLHQKNRVGLRSAWADKLVETLGESPPVETGVYAIDNAKFLLRNAGIFSGRALLNRPAYPQIAAYAPTRPLTTGELAKRKELLLRSLARSAEDGHFVVDMLRNTIQNLHTRGSAVILVEEPVSPLLITPDFTRKYDEYLQSAEKLARDLGASYCPLQAIYQPPPESYPDYIHVTDRLSQAKLRRGLAECVRAGINPGGHDEAGFAAGRQ</sequence>
<accession>A0A917I878</accession>
<dbReference type="EMBL" id="BMES01000002">
    <property type="protein sequence ID" value="GGH24704.1"/>
    <property type="molecule type" value="Genomic_DNA"/>
</dbReference>
<protein>
    <submittedName>
        <fullName evidence="2">Uncharacterized protein</fullName>
    </submittedName>
</protein>
<evidence type="ECO:0000313" key="3">
    <source>
        <dbReference type="Proteomes" id="UP000603912"/>
    </source>
</evidence>
<comment type="caution">
    <text evidence="2">The sequence shown here is derived from an EMBL/GenBank/DDBJ whole genome shotgun (WGS) entry which is preliminary data.</text>
</comment>
<gene>
    <name evidence="2" type="ORF">GCM10007036_31280</name>
</gene>
<keyword evidence="1" id="KW-0472">Membrane</keyword>
<reference evidence="2" key="2">
    <citation type="submission" date="2020-09" db="EMBL/GenBank/DDBJ databases">
        <authorList>
            <person name="Sun Q."/>
            <person name="Zhou Y."/>
        </authorList>
    </citation>
    <scope>NUCLEOTIDE SEQUENCE</scope>
    <source>
        <strain evidence="2">CGMCC 1.12214</strain>
    </source>
</reference>
<evidence type="ECO:0000313" key="2">
    <source>
        <dbReference type="EMBL" id="GGH24704.1"/>
    </source>
</evidence>
<organism evidence="2 3">
    <name type="scientific">Alsobacter metallidurans</name>
    <dbReference type="NCBI Taxonomy" id="340221"/>
    <lineage>
        <taxon>Bacteria</taxon>
        <taxon>Pseudomonadati</taxon>
        <taxon>Pseudomonadota</taxon>
        <taxon>Alphaproteobacteria</taxon>
        <taxon>Hyphomicrobiales</taxon>
        <taxon>Alsobacteraceae</taxon>
        <taxon>Alsobacter</taxon>
    </lineage>
</organism>
<keyword evidence="1" id="KW-1133">Transmembrane helix</keyword>
<dbReference type="Proteomes" id="UP000603912">
    <property type="component" value="Unassembled WGS sequence"/>
</dbReference>
<keyword evidence="1" id="KW-0812">Transmembrane</keyword>
<reference evidence="2" key="1">
    <citation type="journal article" date="2014" name="Int. J. Syst. Evol. Microbiol.">
        <title>Complete genome sequence of Corynebacterium casei LMG S-19264T (=DSM 44701T), isolated from a smear-ripened cheese.</title>
        <authorList>
            <consortium name="US DOE Joint Genome Institute (JGI-PGF)"/>
            <person name="Walter F."/>
            <person name="Albersmeier A."/>
            <person name="Kalinowski J."/>
            <person name="Ruckert C."/>
        </authorList>
    </citation>
    <scope>NUCLEOTIDE SEQUENCE</scope>
    <source>
        <strain evidence="2">CGMCC 1.12214</strain>
    </source>
</reference>
<keyword evidence="3" id="KW-1185">Reference proteome</keyword>
<feature type="transmembrane region" description="Helical" evidence="1">
    <location>
        <begin position="20"/>
        <end position="42"/>
    </location>
</feature>
<name>A0A917I878_9HYPH</name>
<proteinExistence type="predicted"/>
<dbReference type="AlphaFoldDB" id="A0A917I878"/>
<evidence type="ECO:0000256" key="1">
    <source>
        <dbReference type="SAM" id="Phobius"/>
    </source>
</evidence>